<dbReference type="EMBL" id="JACHMF010000001">
    <property type="protein sequence ID" value="MBB4693192.1"/>
    <property type="molecule type" value="Genomic_DNA"/>
</dbReference>
<keyword evidence="11" id="KW-0238">DNA-binding</keyword>
<keyword evidence="5" id="KW-0808">Transferase</keyword>
<dbReference type="Gene3D" id="3.60.40.10">
    <property type="entry name" value="PPM-type phosphatase domain"/>
    <property type="match status" value="1"/>
</dbReference>
<evidence type="ECO:0000256" key="7">
    <source>
        <dbReference type="ARBA" id="ARBA00023012"/>
    </source>
</evidence>
<dbReference type="CDD" id="cd00082">
    <property type="entry name" value="HisKA"/>
    <property type="match status" value="1"/>
</dbReference>
<comment type="caution">
    <text evidence="11">The sequence shown here is derived from an EMBL/GenBank/DDBJ whole genome shotgun (WGS) entry which is preliminary data.</text>
</comment>
<evidence type="ECO:0000313" key="12">
    <source>
        <dbReference type="Proteomes" id="UP000542742"/>
    </source>
</evidence>
<dbReference type="InterPro" id="IPR003018">
    <property type="entry name" value="GAF"/>
</dbReference>
<proteinExistence type="predicted"/>
<evidence type="ECO:0000256" key="5">
    <source>
        <dbReference type="ARBA" id="ARBA00022679"/>
    </source>
</evidence>
<dbReference type="SMART" id="SM00065">
    <property type="entry name" value="GAF"/>
    <property type="match status" value="1"/>
</dbReference>
<sequence length="1229" mass="131362">MTDDLFAGGGAAGRLMRELDWPATDVGPVESWSQSMRAAVRIVLSSRYPMLLLWGPTYTQLYNDAYSALIGDQHPAALGGDVRVTLAEGWDVLEPLIAEARATGVASWVPALQLALNRSGYREEAYFSVSHAPARDDDGATTGILTVCSEVTEQVVGERRLRLLRDLAVPSGGKEADVDQVCARLSAVIGEHRIDVPFAAIYLRDGELLRRAAAVGPDDADAVLPSLVSPSGDDWRLHTAAAGTAIDIDDVADRLAVSGGAWDDPVRTAVVIPLPSAGRSQPLGVLLAGVSPSRGLDETYRSFFQLLAQQVAVAVRNAQAYQEERDRAAALAELDRVKTDFFTNVSHEFRTPLTLMMGPLADALADAAEPLGPAQRERVEIAQRSADRLLALVNDLLTFSSLEAGNHAGNRPRPVDLARYTTELAGVFRAAIERVGLRLVVDCPPLPRTVALDPLNWEKIVSNLLSNALKFTFVGEIRVRLEARENTLRLQVSDTGIGIAPDDLPRLFDRFHRVRGVQSRSHEGSGIGLALVRELARVQGGDVQVDSTPGAGTTFTVTVPLIEAAVAEPLPDMVTAQAAARVAAGWLGDPAAPAGPPPPPTGGGARILVADDNSDMRAYLQRLLTGEGWQVELAPDGQTALEMIRRNRPDLLLTDVMMPRVDGFVLVRTLRGDEATRTLPVIMLSARAGDESGVEGMEAGADDYVVKPFIAAELVARVRNTLRLARLRATHTRQLSALADTAAVIASGRALEEAFQSVTEQARTLLDGIAAEVVVAGGDGRPELRFTSGADSPSADTAGTVRAPIRGRGGDRIGTLTVLVDPTRRLSGTERALLVPIATMLASLAQTGWQLDHDRQLVLTLQQSTLPENLPALDGWDLQAVYRPAAGRVGGDWYDVVRLPDGDAVISIGDVAGHGLGAAVMTGQVRNAVRAYAVEDSSPATIVTRVAALVNRLGAPLLATLFVLRLRPGTGDFAWCSAGHPTPMYSAPSRDSRLLDGTVGPPLGLRRAAYGPNEGFLPPGGQLLLYTDGLVEDSANGIDVGLERIQRTGHDAYAAGAPVTVVLDSVLACVPQPQQDDIAAVVLRRRPEVRVPVESDVPDLEVTWVYALTASAAGAMRRDLRNALDGYKIDTDLLYDLQVAATEAVNNAVEHAQRPTRPEVEVQMRVLDGTVRIVVRDFGGWRARPAARDRGHGAALMSAYGDVRVVPTATGTTVTIERRWRPRHPAGRS</sequence>
<dbReference type="SMART" id="SM00388">
    <property type="entry name" value="HisKA"/>
    <property type="match status" value="1"/>
</dbReference>
<dbReference type="GO" id="GO:0000155">
    <property type="term" value="F:phosphorelay sensor kinase activity"/>
    <property type="evidence" value="ECO:0007669"/>
    <property type="project" value="InterPro"/>
</dbReference>
<evidence type="ECO:0000256" key="8">
    <source>
        <dbReference type="PROSITE-ProRule" id="PRU00169"/>
    </source>
</evidence>
<protein>
    <recommendedName>
        <fullName evidence="3">histidine kinase</fullName>
        <ecNumber evidence="3">2.7.13.3</ecNumber>
    </recommendedName>
</protein>
<feature type="domain" description="Response regulatory" evidence="10">
    <location>
        <begin position="606"/>
        <end position="722"/>
    </location>
</feature>
<evidence type="ECO:0000259" key="9">
    <source>
        <dbReference type="PROSITE" id="PS50109"/>
    </source>
</evidence>
<keyword evidence="6 11" id="KW-0418">Kinase</keyword>
<dbReference type="InterPro" id="IPR001789">
    <property type="entry name" value="Sig_transdc_resp-reg_receiver"/>
</dbReference>
<name>A0A7W7CR69_9ACTN</name>
<dbReference type="InterPro" id="IPR005467">
    <property type="entry name" value="His_kinase_dom"/>
</dbReference>
<feature type="domain" description="Histidine kinase" evidence="9">
    <location>
        <begin position="344"/>
        <end position="563"/>
    </location>
</feature>
<dbReference type="PROSITE" id="PS50110">
    <property type="entry name" value="RESPONSE_REGULATORY"/>
    <property type="match status" value="1"/>
</dbReference>
<feature type="modified residue" description="4-aspartylphosphate" evidence="8">
    <location>
        <position position="655"/>
    </location>
</feature>
<evidence type="ECO:0000259" key="10">
    <source>
        <dbReference type="PROSITE" id="PS50110"/>
    </source>
</evidence>
<keyword evidence="12" id="KW-1185">Reference proteome</keyword>
<dbReference type="Pfam" id="PF13185">
    <property type="entry name" value="GAF_2"/>
    <property type="match status" value="1"/>
</dbReference>
<dbReference type="Gene3D" id="3.40.50.2300">
    <property type="match status" value="1"/>
</dbReference>
<dbReference type="InterPro" id="IPR003594">
    <property type="entry name" value="HATPase_dom"/>
</dbReference>
<dbReference type="SUPFAM" id="SSF52172">
    <property type="entry name" value="CheY-like"/>
    <property type="match status" value="1"/>
</dbReference>
<evidence type="ECO:0000313" key="11">
    <source>
        <dbReference type="EMBL" id="MBB4693192.1"/>
    </source>
</evidence>
<comment type="catalytic activity">
    <reaction evidence="1">
        <text>ATP + protein L-histidine = ADP + protein N-phospho-L-histidine.</text>
        <dbReference type="EC" id="2.7.13.3"/>
    </reaction>
</comment>
<dbReference type="Pfam" id="PF02518">
    <property type="entry name" value="HATPase_c"/>
    <property type="match status" value="1"/>
</dbReference>
<dbReference type="PANTHER" id="PTHR43547">
    <property type="entry name" value="TWO-COMPONENT HISTIDINE KINASE"/>
    <property type="match status" value="1"/>
</dbReference>
<dbReference type="SMART" id="SM00448">
    <property type="entry name" value="REC"/>
    <property type="match status" value="1"/>
</dbReference>
<dbReference type="RefSeq" id="WP_239093605.1">
    <property type="nucleotide sequence ID" value="NZ_BOMC01000080.1"/>
</dbReference>
<dbReference type="SUPFAM" id="SSF55874">
    <property type="entry name" value="ATPase domain of HSP90 chaperone/DNA topoisomerase II/histidine kinase"/>
    <property type="match status" value="2"/>
</dbReference>
<dbReference type="EC" id="2.7.13.3" evidence="3"/>
<dbReference type="CDD" id="cd16936">
    <property type="entry name" value="HATPase_RsbW-like"/>
    <property type="match status" value="1"/>
</dbReference>
<gene>
    <name evidence="11" type="ORF">BKA14_003340</name>
</gene>
<accession>A0A7W7CR69</accession>
<reference evidence="11 12" key="1">
    <citation type="submission" date="2020-08" db="EMBL/GenBank/DDBJ databases">
        <title>Sequencing the genomes of 1000 actinobacteria strains.</title>
        <authorList>
            <person name="Klenk H.-P."/>
        </authorList>
    </citation>
    <scope>NUCLEOTIDE SEQUENCE [LARGE SCALE GENOMIC DNA]</scope>
    <source>
        <strain evidence="11 12">DSM 45518</strain>
    </source>
</reference>
<keyword evidence="7" id="KW-0902">Two-component regulatory system</keyword>
<dbReference type="InterPro" id="IPR004358">
    <property type="entry name" value="Sig_transdc_His_kin-like_C"/>
</dbReference>
<dbReference type="CDD" id="cd17574">
    <property type="entry name" value="REC_OmpR"/>
    <property type="match status" value="1"/>
</dbReference>
<dbReference type="GO" id="GO:0005886">
    <property type="term" value="C:plasma membrane"/>
    <property type="evidence" value="ECO:0007669"/>
    <property type="project" value="UniProtKB-SubCell"/>
</dbReference>
<dbReference type="PANTHER" id="PTHR43547:SF2">
    <property type="entry name" value="HYBRID SIGNAL TRANSDUCTION HISTIDINE KINASE C"/>
    <property type="match status" value="1"/>
</dbReference>
<evidence type="ECO:0000256" key="3">
    <source>
        <dbReference type="ARBA" id="ARBA00012438"/>
    </source>
</evidence>
<dbReference type="Pfam" id="PF07228">
    <property type="entry name" value="SpoIIE"/>
    <property type="match status" value="1"/>
</dbReference>
<dbReference type="GO" id="GO:0003677">
    <property type="term" value="F:DNA binding"/>
    <property type="evidence" value="ECO:0007669"/>
    <property type="project" value="UniProtKB-KW"/>
</dbReference>
<evidence type="ECO:0000256" key="2">
    <source>
        <dbReference type="ARBA" id="ARBA00004236"/>
    </source>
</evidence>
<dbReference type="InterPro" id="IPR001932">
    <property type="entry name" value="PPM-type_phosphatase-like_dom"/>
</dbReference>
<dbReference type="SMART" id="SM00331">
    <property type="entry name" value="PP2C_SIG"/>
    <property type="match status" value="1"/>
</dbReference>
<dbReference type="FunFam" id="3.30.565.10:FF:000006">
    <property type="entry name" value="Sensor histidine kinase WalK"/>
    <property type="match status" value="1"/>
</dbReference>
<evidence type="ECO:0000256" key="6">
    <source>
        <dbReference type="ARBA" id="ARBA00022777"/>
    </source>
</evidence>
<dbReference type="InterPro" id="IPR003661">
    <property type="entry name" value="HisK_dim/P_dom"/>
</dbReference>
<dbReference type="SMART" id="SM00387">
    <property type="entry name" value="HATPase_c"/>
    <property type="match status" value="1"/>
</dbReference>
<dbReference type="Gene3D" id="1.10.287.130">
    <property type="match status" value="1"/>
</dbReference>
<dbReference type="CDD" id="cd16922">
    <property type="entry name" value="HATPase_EvgS-ArcB-TorS-like"/>
    <property type="match status" value="1"/>
</dbReference>
<dbReference type="SUPFAM" id="SSF47384">
    <property type="entry name" value="Homodimeric domain of signal transducing histidine kinase"/>
    <property type="match status" value="1"/>
</dbReference>
<dbReference type="PROSITE" id="PS50109">
    <property type="entry name" value="HIS_KIN"/>
    <property type="match status" value="1"/>
</dbReference>
<dbReference type="Pfam" id="PF00072">
    <property type="entry name" value="Response_reg"/>
    <property type="match status" value="1"/>
</dbReference>
<dbReference type="Pfam" id="PF00512">
    <property type="entry name" value="HisKA"/>
    <property type="match status" value="1"/>
</dbReference>
<dbReference type="SUPFAM" id="SSF55781">
    <property type="entry name" value="GAF domain-like"/>
    <property type="match status" value="1"/>
</dbReference>
<dbReference type="Gene3D" id="3.30.450.20">
    <property type="entry name" value="PAS domain"/>
    <property type="match status" value="1"/>
</dbReference>
<dbReference type="InterPro" id="IPR011006">
    <property type="entry name" value="CheY-like_superfamily"/>
</dbReference>
<evidence type="ECO:0000256" key="1">
    <source>
        <dbReference type="ARBA" id="ARBA00000085"/>
    </source>
</evidence>
<dbReference type="Pfam" id="PF13581">
    <property type="entry name" value="HATPase_c_2"/>
    <property type="match status" value="1"/>
</dbReference>
<dbReference type="Gene3D" id="3.30.450.40">
    <property type="match status" value="1"/>
</dbReference>
<dbReference type="AlphaFoldDB" id="A0A7W7CR69"/>
<dbReference type="PRINTS" id="PR00344">
    <property type="entry name" value="BCTRLSENSOR"/>
</dbReference>
<dbReference type="InterPro" id="IPR029016">
    <property type="entry name" value="GAF-like_dom_sf"/>
</dbReference>
<dbReference type="InterPro" id="IPR036890">
    <property type="entry name" value="HATPase_C_sf"/>
</dbReference>
<organism evidence="11 12">
    <name type="scientific">Paractinoplanes abujensis</name>
    <dbReference type="NCBI Taxonomy" id="882441"/>
    <lineage>
        <taxon>Bacteria</taxon>
        <taxon>Bacillati</taxon>
        <taxon>Actinomycetota</taxon>
        <taxon>Actinomycetes</taxon>
        <taxon>Micromonosporales</taxon>
        <taxon>Micromonosporaceae</taxon>
        <taxon>Paractinoplanes</taxon>
    </lineage>
</organism>
<comment type="subcellular location">
    <subcellularLocation>
        <location evidence="2">Cell membrane</location>
    </subcellularLocation>
</comment>
<evidence type="ECO:0000256" key="4">
    <source>
        <dbReference type="ARBA" id="ARBA00022553"/>
    </source>
</evidence>
<keyword evidence="4 8" id="KW-0597">Phosphoprotein</keyword>
<dbReference type="InterPro" id="IPR036457">
    <property type="entry name" value="PPM-type-like_dom_sf"/>
</dbReference>
<dbReference type="InterPro" id="IPR036097">
    <property type="entry name" value="HisK_dim/P_sf"/>
</dbReference>
<dbReference type="Gene3D" id="3.30.565.10">
    <property type="entry name" value="Histidine kinase-like ATPase, C-terminal domain"/>
    <property type="match status" value="2"/>
</dbReference>
<dbReference type="Proteomes" id="UP000542742">
    <property type="component" value="Unassembled WGS sequence"/>
</dbReference>